<organism evidence="1 2">
    <name type="scientific">Lactuca virosa</name>
    <dbReference type="NCBI Taxonomy" id="75947"/>
    <lineage>
        <taxon>Eukaryota</taxon>
        <taxon>Viridiplantae</taxon>
        <taxon>Streptophyta</taxon>
        <taxon>Embryophyta</taxon>
        <taxon>Tracheophyta</taxon>
        <taxon>Spermatophyta</taxon>
        <taxon>Magnoliopsida</taxon>
        <taxon>eudicotyledons</taxon>
        <taxon>Gunneridae</taxon>
        <taxon>Pentapetalae</taxon>
        <taxon>asterids</taxon>
        <taxon>campanulids</taxon>
        <taxon>Asterales</taxon>
        <taxon>Asteraceae</taxon>
        <taxon>Cichorioideae</taxon>
        <taxon>Cichorieae</taxon>
        <taxon>Lactucinae</taxon>
        <taxon>Lactuca</taxon>
    </lineage>
</organism>
<keyword evidence="2" id="KW-1185">Reference proteome</keyword>
<name>A0AAU9LGK0_9ASTR</name>
<proteinExistence type="predicted"/>
<dbReference type="EMBL" id="CAKMRJ010000001">
    <property type="protein sequence ID" value="CAH1412184.1"/>
    <property type="molecule type" value="Genomic_DNA"/>
</dbReference>
<comment type="caution">
    <text evidence="1">The sequence shown here is derived from an EMBL/GenBank/DDBJ whole genome shotgun (WGS) entry which is preliminary data.</text>
</comment>
<evidence type="ECO:0000313" key="1">
    <source>
        <dbReference type="EMBL" id="CAH1412184.1"/>
    </source>
</evidence>
<gene>
    <name evidence="1" type="ORF">LVIROSA_LOCUS217</name>
</gene>
<reference evidence="1 2" key="1">
    <citation type="submission" date="2022-01" db="EMBL/GenBank/DDBJ databases">
        <authorList>
            <person name="Xiong W."/>
            <person name="Schranz E."/>
        </authorList>
    </citation>
    <scope>NUCLEOTIDE SEQUENCE [LARGE SCALE GENOMIC DNA]</scope>
</reference>
<dbReference type="Proteomes" id="UP001157418">
    <property type="component" value="Unassembled WGS sequence"/>
</dbReference>
<dbReference type="AlphaFoldDB" id="A0AAU9LGK0"/>
<accession>A0AAU9LGK0</accession>
<sequence>MGKVNTKITVDSFRATQPMPPPMPALRIYPVDERFPIKKTVGLPNQPLIPPFFEGFIARVGPQIISSSTTPKTPMKDKGKGISFRRISPIVPLKKKEGWSLYQIDQAVEESLKVQALKDNPNPFQASRLIILKE</sequence>
<evidence type="ECO:0000313" key="2">
    <source>
        <dbReference type="Proteomes" id="UP001157418"/>
    </source>
</evidence>
<protein>
    <submittedName>
        <fullName evidence="1">Uncharacterized protein</fullName>
    </submittedName>
</protein>